<organism evidence="12">
    <name type="scientific">Diospyros kaki</name>
    <name type="common">Kaki persimmon</name>
    <name type="synonym">Diospyros chinensis</name>
    <dbReference type="NCBI Taxonomy" id="35925"/>
    <lineage>
        <taxon>Eukaryota</taxon>
        <taxon>Viridiplantae</taxon>
        <taxon>Streptophyta</taxon>
        <taxon>Embryophyta</taxon>
        <taxon>Tracheophyta</taxon>
        <taxon>Spermatophyta</taxon>
        <taxon>Magnoliopsida</taxon>
        <taxon>eudicotyledons</taxon>
        <taxon>Gunneridae</taxon>
        <taxon>Pentapetalae</taxon>
        <taxon>asterids</taxon>
        <taxon>Ericales</taxon>
        <taxon>Ebenaceae</taxon>
        <taxon>Diospyros</taxon>
    </lineage>
</organism>
<proteinExistence type="evidence at transcript level"/>
<evidence type="ECO:0000256" key="5">
    <source>
        <dbReference type="ARBA" id="ARBA00023125"/>
    </source>
</evidence>
<evidence type="ECO:0000256" key="10">
    <source>
        <dbReference type="SAM" id="MobiDB-lite"/>
    </source>
</evidence>
<dbReference type="EMBL" id="MH210727">
    <property type="protein sequence ID" value="AZL19398.1"/>
    <property type="molecule type" value="mRNA"/>
</dbReference>
<keyword evidence="2 8" id="KW-0863">Zinc-finger</keyword>
<keyword evidence="5 8" id="KW-0238">DNA-binding</keyword>
<comment type="subcellular location">
    <subcellularLocation>
        <location evidence="8 9">Nucleus</location>
    </subcellularLocation>
</comment>
<evidence type="ECO:0000256" key="9">
    <source>
        <dbReference type="RuleBase" id="RU369094"/>
    </source>
</evidence>
<dbReference type="GO" id="GO:0003677">
    <property type="term" value="F:DNA binding"/>
    <property type="evidence" value="ECO:0007669"/>
    <property type="project" value="UniProtKB-UniRule"/>
</dbReference>
<dbReference type="PANTHER" id="PTHR31992">
    <property type="entry name" value="DOF ZINC FINGER PROTEIN DOF1.4-RELATED"/>
    <property type="match status" value="1"/>
</dbReference>
<evidence type="ECO:0000256" key="6">
    <source>
        <dbReference type="ARBA" id="ARBA00023163"/>
    </source>
</evidence>
<keyword evidence="4 9" id="KW-0805">Transcription regulation</keyword>
<evidence type="ECO:0000256" key="8">
    <source>
        <dbReference type="PROSITE-ProRule" id="PRU00071"/>
    </source>
</evidence>
<dbReference type="GO" id="GO:0005634">
    <property type="term" value="C:nucleus"/>
    <property type="evidence" value="ECO:0007669"/>
    <property type="project" value="UniProtKB-SubCell"/>
</dbReference>
<evidence type="ECO:0000256" key="7">
    <source>
        <dbReference type="ARBA" id="ARBA00023242"/>
    </source>
</evidence>
<dbReference type="PANTHER" id="PTHR31992:SF316">
    <property type="entry name" value="DOF ZINC FINGER PROTEIN DOF1.2"/>
    <property type="match status" value="1"/>
</dbReference>
<dbReference type="PROSITE" id="PS50884">
    <property type="entry name" value="ZF_DOF_2"/>
    <property type="match status" value="1"/>
</dbReference>
<dbReference type="PROSITE" id="PS01361">
    <property type="entry name" value="ZF_DOF_1"/>
    <property type="match status" value="1"/>
</dbReference>
<comment type="function">
    <text evidence="9">Transcription factor that binds specifically to a 5'-AA[AG]G-3' consensus core sequence.</text>
</comment>
<evidence type="ECO:0000259" key="11">
    <source>
        <dbReference type="PROSITE" id="PS50884"/>
    </source>
</evidence>
<feature type="region of interest" description="Disordered" evidence="10">
    <location>
        <begin position="132"/>
        <end position="170"/>
    </location>
</feature>
<name>A0A3Q8TBE8_DIOKA</name>
<feature type="compositionally biased region" description="Polar residues" evidence="10">
    <location>
        <begin position="96"/>
        <end position="108"/>
    </location>
</feature>
<evidence type="ECO:0000256" key="1">
    <source>
        <dbReference type="ARBA" id="ARBA00022723"/>
    </source>
</evidence>
<dbReference type="GO" id="GO:0008270">
    <property type="term" value="F:zinc ion binding"/>
    <property type="evidence" value="ECO:0007669"/>
    <property type="project" value="UniProtKB-KW"/>
</dbReference>
<dbReference type="InterPro" id="IPR003851">
    <property type="entry name" value="Znf_Dof"/>
</dbReference>
<evidence type="ECO:0000256" key="2">
    <source>
        <dbReference type="ARBA" id="ARBA00022771"/>
    </source>
</evidence>
<keyword evidence="3 9" id="KW-0862">Zinc</keyword>
<keyword evidence="6 9" id="KW-0804">Transcription</keyword>
<dbReference type="Pfam" id="PF02701">
    <property type="entry name" value="Zn_ribbon_Dof"/>
    <property type="match status" value="1"/>
</dbReference>
<dbReference type="InterPro" id="IPR045174">
    <property type="entry name" value="Dof"/>
</dbReference>
<protein>
    <recommendedName>
        <fullName evidence="9">Dof zinc finger protein</fullName>
    </recommendedName>
</protein>
<feature type="domain" description="Dof-type" evidence="11">
    <location>
        <begin position="32"/>
        <end position="86"/>
    </location>
</feature>
<feature type="compositionally biased region" description="Acidic residues" evidence="10">
    <location>
        <begin position="156"/>
        <end position="166"/>
    </location>
</feature>
<keyword evidence="7 8" id="KW-0539">Nucleus</keyword>
<evidence type="ECO:0000313" key="12">
    <source>
        <dbReference type="EMBL" id="AZL19398.1"/>
    </source>
</evidence>
<accession>A0A3Q8TBE8</accession>
<dbReference type="AlphaFoldDB" id="A0A3Q8TBE8"/>
<dbReference type="GO" id="GO:0003700">
    <property type="term" value="F:DNA-binding transcription factor activity"/>
    <property type="evidence" value="ECO:0007669"/>
    <property type="project" value="UniProtKB-UniRule"/>
</dbReference>
<evidence type="ECO:0000256" key="4">
    <source>
        <dbReference type="ARBA" id="ARBA00023015"/>
    </source>
</evidence>
<sequence length="280" mass="31675">MINRMYDPTMQCSQPPLKVERGWPKFNVELAPNCPRCASSNTKFCYYNNYSFSQPRYFCKACRRYWTKGGSLRNIPVGGGCRKSRRAKTARPPQDQLGSTITAASAQMSPCGSARSDIDLADVFAKFLNQSSSDSSTDPFMIGSGSSDRDSHLEDPDGEQLEDPDGETLMPSRVSQEANQLVAGISDHQIDQHEQQIHEEIFVGEDPRFLGMEAVFNQELGQDLLLSDPTNWPNFVWQPMVQLQDHQFGQFSSEDRWKINNSANICNDSWSWFDQSAYEI</sequence>
<reference evidence="12" key="1">
    <citation type="submission" date="2018-04" db="EMBL/GenBank/DDBJ databases">
        <title>Isolation and characterization of transcription inhibitors in persimmon fruit postharvest deastringency.</title>
        <authorList>
            <person name="Zhu Q."/>
            <person name="Deng C."/>
            <person name="Yin X."/>
        </authorList>
    </citation>
    <scope>NUCLEOTIDE SEQUENCE</scope>
</reference>
<evidence type="ECO:0000256" key="3">
    <source>
        <dbReference type="ARBA" id="ARBA00022833"/>
    </source>
</evidence>
<feature type="region of interest" description="Disordered" evidence="10">
    <location>
        <begin position="80"/>
        <end position="108"/>
    </location>
</feature>
<keyword evidence="1 9" id="KW-0479">Metal-binding</keyword>